<comment type="caution">
    <text evidence="1">The sequence shown here is derived from an EMBL/GenBank/DDBJ whole genome shotgun (WGS) entry which is preliminary data.</text>
</comment>
<feature type="non-terminal residue" evidence="1">
    <location>
        <position position="1"/>
    </location>
</feature>
<evidence type="ECO:0000313" key="2">
    <source>
        <dbReference type="Proteomes" id="UP000789572"/>
    </source>
</evidence>
<dbReference type="AlphaFoldDB" id="A0A9N9H1Q7"/>
<dbReference type="Proteomes" id="UP000789572">
    <property type="component" value="Unassembled WGS sequence"/>
</dbReference>
<dbReference type="OrthoDB" id="2437488at2759"/>
<gene>
    <name evidence="1" type="ORF">POCULU_LOCUS9911</name>
</gene>
<evidence type="ECO:0000313" key="1">
    <source>
        <dbReference type="EMBL" id="CAG8650266.1"/>
    </source>
</evidence>
<keyword evidence="2" id="KW-1185">Reference proteome</keyword>
<protein>
    <submittedName>
        <fullName evidence="1">5437_t:CDS:1</fullName>
    </submittedName>
</protein>
<sequence length="181" mass="20622">EVYISVVKCLFLHVIYPTQDEIKESLKDYLNKKFPEFMVNLSANDFANRFYGMWCTQLLQKMKNLRGSALQNVRLAIWSVFGCERLPHLRSNASAEDIVRTAFTMAAAPTLTNHHCAFTLAVCNIILNPQSKNIVCSKSRIKHRMVHYLNDFDNSGPNQELANSIINNKLASSLHEAEQSM</sequence>
<reference evidence="1" key="1">
    <citation type="submission" date="2021-06" db="EMBL/GenBank/DDBJ databases">
        <authorList>
            <person name="Kallberg Y."/>
            <person name="Tangrot J."/>
            <person name="Rosling A."/>
        </authorList>
    </citation>
    <scope>NUCLEOTIDE SEQUENCE</scope>
    <source>
        <strain evidence="1">IA702</strain>
    </source>
</reference>
<organism evidence="1 2">
    <name type="scientific">Paraglomus occultum</name>
    <dbReference type="NCBI Taxonomy" id="144539"/>
    <lineage>
        <taxon>Eukaryota</taxon>
        <taxon>Fungi</taxon>
        <taxon>Fungi incertae sedis</taxon>
        <taxon>Mucoromycota</taxon>
        <taxon>Glomeromycotina</taxon>
        <taxon>Glomeromycetes</taxon>
        <taxon>Paraglomerales</taxon>
        <taxon>Paraglomeraceae</taxon>
        <taxon>Paraglomus</taxon>
    </lineage>
</organism>
<proteinExistence type="predicted"/>
<name>A0A9N9H1Q7_9GLOM</name>
<accession>A0A9N9H1Q7</accession>
<dbReference type="EMBL" id="CAJVPJ010004266">
    <property type="protein sequence ID" value="CAG8650266.1"/>
    <property type="molecule type" value="Genomic_DNA"/>
</dbReference>